<dbReference type="PANTHER" id="PTHR23100">
    <property type="entry name" value="ARGININE BIOSYNTHESIS BIFUNCTIONAL PROTEIN ARGJ"/>
    <property type="match status" value="1"/>
</dbReference>
<dbReference type="InterPro" id="IPR002813">
    <property type="entry name" value="Arg_biosynth_ArgJ"/>
</dbReference>
<dbReference type="PANTHER" id="PTHR23100:SF0">
    <property type="entry name" value="ARGININE BIOSYNTHESIS BIFUNCTIONAL PROTEIN ARGJ, MITOCHONDRIAL"/>
    <property type="match status" value="1"/>
</dbReference>
<dbReference type="GO" id="GO:0004358">
    <property type="term" value="F:L-glutamate N-acetyltransferase activity, acting on acetyl-L-ornithine as donor"/>
    <property type="evidence" value="ECO:0007669"/>
    <property type="project" value="InterPro"/>
</dbReference>
<evidence type="ECO:0000256" key="3">
    <source>
        <dbReference type="ARBA" id="ARBA00022813"/>
    </source>
</evidence>
<dbReference type="GO" id="GO:0004042">
    <property type="term" value="F:L-glutamate N-acetyltransferase activity"/>
    <property type="evidence" value="ECO:0007669"/>
    <property type="project" value="TreeGrafter"/>
</dbReference>
<dbReference type="InterPro" id="IPR016117">
    <property type="entry name" value="ArgJ-like_dom_sf"/>
</dbReference>
<dbReference type="GO" id="GO:0006526">
    <property type="term" value="P:L-arginine biosynthetic process"/>
    <property type="evidence" value="ECO:0007669"/>
    <property type="project" value="InterPro"/>
</dbReference>
<dbReference type="SUPFAM" id="SSF56266">
    <property type="entry name" value="DmpA/ArgJ-like"/>
    <property type="match status" value="1"/>
</dbReference>
<evidence type="ECO:0000313" key="5">
    <source>
        <dbReference type="EMBL" id="SVA57599.1"/>
    </source>
</evidence>
<dbReference type="NCBIfam" id="NF003802">
    <property type="entry name" value="PRK05388.1"/>
    <property type="match status" value="1"/>
</dbReference>
<name>A0A381WYH9_9ZZZZ</name>
<keyword evidence="2" id="KW-0808">Transferase</keyword>
<evidence type="ECO:0000256" key="1">
    <source>
        <dbReference type="ARBA" id="ARBA00006774"/>
    </source>
</evidence>
<sequence length="390" mass="43450">MSLIMKKVKKTIKANVSPFKPKFIKNLIPSGLNFFSFHAGFKKKKNDLLILIFEKLVNVQCVYSLTSTPSAPIIWDKKNNQGKCKALIVNSGNANAHTGINGIKIINKYVLELTKRIKCKKNEILVSSTGVIGEIFDPSIIINSINKINKTKSVDLIEAAKTIMTTDTYPKTSIKNVKIQNTNINIYGFAKGSGMIQPNMGTMLVYIFIECLLNKNQLKKLIYQNIENSFNSISVDSDTSTSDTLMLFSTSNKKINLKSNKNFKKLSKAVFELMQNLAYQVIKDGEGISKLIEVHVVKAKSINQAKKIAFSVVNSPLVKSAIAGEDANWGRVIMAIGKSYEKINQNKIKVSFGKNTVCKNGQISRKINTKQLNRYMKQKIIKVNVDLGLG</sequence>
<feature type="non-terminal residue" evidence="5">
    <location>
        <position position="390"/>
    </location>
</feature>
<dbReference type="AlphaFoldDB" id="A0A381WYH9"/>
<dbReference type="InterPro" id="IPR042195">
    <property type="entry name" value="ArgJ_beta_C"/>
</dbReference>
<dbReference type="Gene3D" id="3.10.20.340">
    <property type="entry name" value="ArgJ beta chain, C-terminal domain"/>
    <property type="match status" value="1"/>
</dbReference>
<protein>
    <submittedName>
        <fullName evidence="5">Uncharacterized protein</fullName>
    </submittedName>
</protein>
<dbReference type="Gene3D" id="3.60.70.12">
    <property type="entry name" value="L-amino peptidase D-ALA esterase/amidase"/>
    <property type="match status" value="1"/>
</dbReference>
<evidence type="ECO:0000256" key="2">
    <source>
        <dbReference type="ARBA" id="ARBA00022679"/>
    </source>
</evidence>
<dbReference type="GO" id="GO:0006592">
    <property type="term" value="P:ornithine biosynthetic process"/>
    <property type="evidence" value="ECO:0007669"/>
    <property type="project" value="TreeGrafter"/>
</dbReference>
<evidence type="ECO:0000256" key="4">
    <source>
        <dbReference type="ARBA" id="ARBA00023315"/>
    </source>
</evidence>
<proteinExistence type="inferred from homology"/>
<keyword evidence="3" id="KW-0068">Autocatalytic cleavage</keyword>
<dbReference type="EMBL" id="UINC01013307">
    <property type="protein sequence ID" value="SVA57599.1"/>
    <property type="molecule type" value="Genomic_DNA"/>
</dbReference>
<organism evidence="5">
    <name type="scientific">marine metagenome</name>
    <dbReference type="NCBI Taxonomy" id="408172"/>
    <lineage>
        <taxon>unclassified sequences</taxon>
        <taxon>metagenomes</taxon>
        <taxon>ecological metagenomes</taxon>
    </lineage>
</organism>
<reference evidence="5" key="1">
    <citation type="submission" date="2018-05" db="EMBL/GenBank/DDBJ databases">
        <authorList>
            <person name="Lanie J.A."/>
            <person name="Ng W.-L."/>
            <person name="Kazmierczak K.M."/>
            <person name="Andrzejewski T.M."/>
            <person name="Davidsen T.M."/>
            <person name="Wayne K.J."/>
            <person name="Tettelin H."/>
            <person name="Glass J.I."/>
            <person name="Rusch D."/>
            <person name="Podicherti R."/>
            <person name="Tsui H.-C.T."/>
            <person name="Winkler M.E."/>
        </authorList>
    </citation>
    <scope>NUCLEOTIDE SEQUENCE</scope>
</reference>
<accession>A0A381WYH9</accession>
<comment type="similarity">
    <text evidence="1">Belongs to the ArgJ family.</text>
</comment>
<dbReference type="Pfam" id="PF01960">
    <property type="entry name" value="ArgJ"/>
    <property type="match status" value="1"/>
</dbReference>
<gene>
    <name evidence="5" type="ORF">METZ01_LOCUS110453</name>
</gene>
<dbReference type="HAMAP" id="MF_01106">
    <property type="entry name" value="ArgJ"/>
    <property type="match status" value="1"/>
</dbReference>
<keyword evidence="4" id="KW-0012">Acyltransferase</keyword>